<accession>H0ED36</accession>
<name>H0ED36_GLAL7</name>
<dbReference type="InParanoid" id="H0ED36"/>
<evidence type="ECO:0000313" key="1">
    <source>
        <dbReference type="EMBL" id="EHL03690.1"/>
    </source>
</evidence>
<proteinExistence type="predicted"/>
<dbReference type="Proteomes" id="UP000005446">
    <property type="component" value="Unassembled WGS sequence"/>
</dbReference>
<comment type="caution">
    <text evidence="1">The sequence shown here is derived from an EMBL/GenBank/DDBJ whole genome shotgun (WGS) entry which is preliminary data.</text>
</comment>
<protein>
    <submittedName>
        <fullName evidence="1">Uncharacterized protein</fullName>
    </submittedName>
</protein>
<gene>
    <name evidence="1" type="ORF">M7I_0336</name>
</gene>
<dbReference type="OrthoDB" id="436519at2759"/>
<keyword evidence="2" id="KW-1185">Reference proteome</keyword>
<sequence length="64" mass="6962">MTPEAAMAAQLQRLEATAQAADTEATRLMTMEMSPFAGDPGALNDVKGKVKEWLVQNTIRNDPE</sequence>
<evidence type="ECO:0000313" key="2">
    <source>
        <dbReference type="Proteomes" id="UP000005446"/>
    </source>
</evidence>
<reference evidence="1 2" key="1">
    <citation type="journal article" date="2012" name="Eukaryot. Cell">
        <title>Genome sequence of the fungus Glarea lozoyensis: the first genome sequence of a species from the Helotiaceae family.</title>
        <authorList>
            <person name="Youssar L."/>
            <person name="Gruening B.A."/>
            <person name="Erxleben A."/>
            <person name="Guenther S."/>
            <person name="Huettel W."/>
        </authorList>
    </citation>
    <scope>NUCLEOTIDE SEQUENCE [LARGE SCALE GENOMIC DNA]</scope>
    <source>
        <strain evidence="2">ATCC 74030 / MF5533</strain>
    </source>
</reference>
<dbReference type="EMBL" id="AGUE01000006">
    <property type="protein sequence ID" value="EHL03690.1"/>
    <property type="molecule type" value="Genomic_DNA"/>
</dbReference>
<organism evidence="1 2">
    <name type="scientific">Glarea lozoyensis (strain ATCC 74030 / MF5533)</name>
    <dbReference type="NCBI Taxonomy" id="1104152"/>
    <lineage>
        <taxon>Eukaryota</taxon>
        <taxon>Fungi</taxon>
        <taxon>Dikarya</taxon>
        <taxon>Ascomycota</taxon>
        <taxon>Pezizomycotina</taxon>
        <taxon>Leotiomycetes</taxon>
        <taxon>Helotiales</taxon>
        <taxon>Helotiaceae</taxon>
        <taxon>Glarea</taxon>
    </lineage>
</organism>
<dbReference type="AlphaFoldDB" id="H0ED36"/>
<dbReference type="HOGENOM" id="CLU_2867830_0_0_1"/>